<dbReference type="Gene3D" id="3.40.50.1820">
    <property type="entry name" value="alpha/beta hydrolase"/>
    <property type="match status" value="1"/>
</dbReference>
<feature type="domain" description="Alpha/beta hydrolase fold-3" evidence="3">
    <location>
        <begin position="90"/>
        <end position="218"/>
    </location>
</feature>
<accession>A0ABW7GJK8</accession>
<dbReference type="Pfam" id="PF07859">
    <property type="entry name" value="Abhydrolase_3"/>
    <property type="match status" value="1"/>
</dbReference>
<dbReference type="PANTHER" id="PTHR48081">
    <property type="entry name" value="AB HYDROLASE SUPERFAMILY PROTEIN C4A8.06C"/>
    <property type="match status" value="1"/>
</dbReference>
<dbReference type="Proteomes" id="UP001606302">
    <property type="component" value="Unassembled WGS sequence"/>
</dbReference>
<dbReference type="PANTHER" id="PTHR48081:SF6">
    <property type="entry name" value="PEPTIDASE S9 PROLYL OLIGOPEPTIDASE CATALYTIC DOMAIN-CONTAINING PROTEIN"/>
    <property type="match status" value="1"/>
</dbReference>
<feature type="signal peptide" evidence="2">
    <location>
        <begin position="1"/>
        <end position="20"/>
    </location>
</feature>
<dbReference type="InterPro" id="IPR029058">
    <property type="entry name" value="AB_hydrolase_fold"/>
</dbReference>
<dbReference type="InterPro" id="IPR050300">
    <property type="entry name" value="GDXG_lipolytic_enzyme"/>
</dbReference>
<keyword evidence="2" id="KW-0732">Signal</keyword>
<dbReference type="RefSeq" id="WP_394511002.1">
    <property type="nucleotide sequence ID" value="NZ_JBIGHX010000003.1"/>
</dbReference>
<feature type="chain" id="PRO_5046088195" evidence="2">
    <location>
        <begin position="21"/>
        <end position="302"/>
    </location>
</feature>
<evidence type="ECO:0000259" key="3">
    <source>
        <dbReference type="Pfam" id="PF07859"/>
    </source>
</evidence>
<evidence type="ECO:0000256" key="2">
    <source>
        <dbReference type="SAM" id="SignalP"/>
    </source>
</evidence>
<evidence type="ECO:0000313" key="4">
    <source>
        <dbReference type="EMBL" id="MFG6462130.1"/>
    </source>
</evidence>
<gene>
    <name evidence="4" type="ORF">ACG04Q_11165</name>
</gene>
<name>A0ABW7GJK8_9BURK</name>
<protein>
    <submittedName>
        <fullName evidence="4">Alpha/beta hydrolase</fullName>
    </submittedName>
</protein>
<evidence type="ECO:0000256" key="1">
    <source>
        <dbReference type="ARBA" id="ARBA00022801"/>
    </source>
</evidence>
<organism evidence="4 5">
    <name type="scientific">Pelomonas lactea</name>
    <dbReference type="NCBI Taxonomy" id="3299030"/>
    <lineage>
        <taxon>Bacteria</taxon>
        <taxon>Pseudomonadati</taxon>
        <taxon>Pseudomonadota</taxon>
        <taxon>Betaproteobacteria</taxon>
        <taxon>Burkholderiales</taxon>
        <taxon>Sphaerotilaceae</taxon>
        <taxon>Roseateles</taxon>
    </lineage>
</organism>
<keyword evidence="1 4" id="KW-0378">Hydrolase</keyword>
<sequence>MRPLRSALFALLIACTGAFAQDGTIRPIPAPPQPPAIPLGTGGVDGQPAAESWFHQWGQPMVRNVSAATLTPFLPAPGKGNGAAVLVAPGGGFRWLAINHEGWQVAQALADQGIAAFVLKYRLQPTPESVAGFKDSMDRMFSAAGSSDTNPRALLPDLANQLADAEAAHALILSRAKEWGVDPQRLGMVGFSAGAGLTMHATLNSKTMKLAFIGPIYGGMGPVTVPKDAPPMFNVIASDDFLFKGQFGVVKAWFDAGRPVEFHLYQNGGHGFGLGYPGNTANGWFPVFLRWLDVNGFLAPRR</sequence>
<comment type="caution">
    <text evidence="4">The sequence shown here is derived from an EMBL/GenBank/DDBJ whole genome shotgun (WGS) entry which is preliminary data.</text>
</comment>
<evidence type="ECO:0000313" key="5">
    <source>
        <dbReference type="Proteomes" id="UP001606302"/>
    </source>
</evidence>
<dbReference type="SUPFAM" id="SSF53474">
    <property type="entry name" value="alpha/beta-Hydrolases"/>
    <property type="match status" value="1"/>
</dbReference>
<dbReference type="InterPro" id="IPR013094">
    <property type="entry name" value="AB_hydrolase_3"/>
</dbReference>
<dbReference type="EMBL" id="JBIGHX010000003">
    <property type="protein sequence ID" value="MFG6462130.1"/>
    <property type="molecule type" value="Genomic_DNA"/>
</dbReference>
<dbReference type="GO" id="GO:0016787">
    <property type="term" value="F:hydrolase activity"/>
    <property type="evidence" value="ECO:0007669"/>
    <property type="project" value="UniProtKB-KW"/>
</dbReference>
<keyword evidence="5" id="KW-1185">Reference proteome</keyword>
<proteinExistence type="predicted"/>
<reference evidence="4 5" key="1">
    <citation type="submission" date="2024-08" db="EMBL/GenBank/DDBJ databases">
        <authorList>
            <person name="Lu H."/>
        </authorList>
    </citation>
    <scope>NUCLEOTIDE SEQUENCE [LARGE SCALE GENOMIC DNA]</scope>
    <source>
        <strain evidence="4 5">DXS20W</strain>
    </source>
</reference>